<keyword evidence="1" id="KW-0812">Transmembrane</keyword>
<feature type="transmembrane region" description="Helical" evidence="1">
    <location>
        <begin position="324"/>
        <end position="342"/>
    </location>
</feature>
<dbReference type="Gene3D" id="1.20.1280.50">
    <property type="match status" value="1"/>
</dbReference>
<evidence type="ECO:0000256" key="1">
    <source>
        <dbReference type="SAM" id="Phobius"/>
    </source>
</evidence>
<dbReference type="InterPro" id="IPR045283">
    <property type="entry name" value="AT3G44326-like"/>
</dbReference>
<evidence type="ECO:0000259" key="2">
    <source>
        <dbReference type="Pfam" id="PF12937"/>
    </source>
</evidence>
<evidence type="ECO:0000313" key="3">
    <source>
        <dbReference type="EMBL" id="KAK7312663.1"/>
    </source>
</evidence>
<protein>
    <recommendedName>
        <fullName evidence="2">F-box domain-containing protein</fullName>
    </recommendedName>
</protein>
<keyword evidence="4" id="KW-1185">Reference proteome</keyword>
<organism evidence="3 4">
    <name type="scientific">Canavalia gladiata</name>
    <name type="common">Sword bean</name>
    <name type="synonym">Dolichos gladiatus</name>
    <dbReference type="NCBI Taxonomy" id="3824"/>
    <lineage>
        <taxon>Eukaryota</taxon>
        <taxon>Viridiplantae</taxon>
        <taxon>Streptophyta</taxon>
        <taxon>Embryophyta</taxon>
        <taxon>Tracheophyta</taxon>
        <taxon>Spermatophyta</taxon>
        <taxon>Magnoliopsida</taxon>
        <taxon>eudicotyledons</taxon>
        <taxon>Gunneridae</taxon>
        <taxon>Pentapetalae</taxon>
        <taxon>rosids</taxon>
        <taxon>fabids</taxon>
        <taxon>Fabales</taxon>
        <taxon>Fabaceae</taxon>
        <taxon>Papilionoideae</taxon>
        <taxon>50 kb inversion clade</taxon>
        <taxon>NPAAA clade</taxon>
        <taxon>indigoferoid/millettioid clade</taxon>
        <taxon>Phaseoleae</taxon>
        <taxon>Canavalia</taxon>
    </lineage>
</organism>
<dbReference type="Proteomes" id="UP001367508">
    <property type="component" value="Unassembled WGS sequence"/>
</dbReference>
<evidence type="ECO:0000313" key="4">
    <source>
        <dbReference type="Proteomes" id="UP001367508"/>
    </source>
</evidence>
<dbReference type="PANTHER" id="PTHR33736:SF18">
    <property type="entry name" value="F-BOX DOMAIN-CONTAINING PROTEIN"/>
    <property type="match status" value="1"/>
</dbReference>
<dbReference type="SUPFAM" id="SSF81383">
    <property type="entry name" value="F-box domain"/>
    <property type="match status" value="1"/>
</dbReference>
<proteinExistence type="predicted"/>
<sequence length="343" mass="39121">MAAVSGSSNANEYIKSLPSITTFNVLPPEIIYTHILSRLDGVTLVSVASVSSFMYRLCIEEDLWHKICNTMWPSLLDPTARRVISTFPGGYRSVYSDVFPFLHHFSPLPRRPSSPPSELISAIDIYYKGNPILSRVKRTETNKNWFLSSSLWMDVLEPDEFVPTPVKFVCKDEEWMNDLEENLNLSWIVMDPNQKRAANVSSWRAVSVARHWLTREVEVVYAAMMAGERQTATEMVQCVVKVTCCGKVGAELHVREVNLVMEDTEGRHVSGNEGMKILQRAMQDGKRKRVEFDGVGAKERFQKFSCLMKERRESKHRREKARDVVSTLLAFIALLLFCFLAGF</sequence>
<keyword evidence="1" id="KW-0472">Membrane</keyword>
<dbReference type="InterPro" id="IPR036047">
    <property type="entry name" value="F-box-like_dom_sf"/>
</dbReference>
<dbReference type="PANTHER" id="PTHR33736">
    <property type="entry name" value="F-BOX PROTEIN-RELATED"/>
    <property type="match status" value="1"/>
</dbReference>
<accession>A0AAN9PXX7</accession>
<feature type="domain" description="F-box" evidence="2">
    <location>
        <begin position="24"/>
        <end position="69"/>
    </location>
</feature>
<keyword evidence="1" id="KW-1133">Transmembrane helix</keyword>
<comment type="caution">
    <text evidence="3">The sequence shown here is derived from an EMBL/GenBank/DDBJ whole genome shotgun (WGS) entry which is preliminary data.</text>
</comment>
<reference evidence="3 4" key="1">
    <citation type="submission" date="2024-01" db="EMBL/GenBank/DDBJ databases">
        <title>The genomes of 5 underutilized Papilionoideae crops provide insights into root nodulation and disease resistanc.</title>
        <authorList>
            <person name="Jiang F."/>
        </authorList>
    </citation>
    <scope>NUCLEOTIDE SEQUENCE [LARGE SCALE GENOMIC DNA]</scope>
    <source>
        <strain evidence="3">LVBAO_FW01</strain>
        <tissue evidence="3">Leaves</tissue>
    </source>
</reference>
<name>A0AAN9PXX7_CANGL</name>
<dbReference type="EMBL" id="JAYMYQ010000009">
    <property type="protein sequence ID" value="KAK7312663.1"/>
    <property type="molecule type" value="Genomic_DNA"/>
</dbReference>
<dbReference type="InterPro" id="IPR001810">
    <property type="entry name" value="F-box_dom"/>
</dbReference>
<gene>
    <name evidence="3" type="ORF">VNO77_36704</name>
</gene>
<dbReference type="Pfam" id="PF12937">
    <property type="entry name" value="F-box-like"/>
    <property type="match status" value="1"/>
</dbReference>
<dbReference type="AlphaFoldDB" id="A0AAN9PXX7"/>